<name>A0ABU8LQK0_9MICO</name>
<evidence type="ECO:0000313" key="1">
    <source>
        <dbReference type="EMBL" id="MEJ1092592.1"/>
    </source>
</evidence>
<sequence length="119" mass="12589">MDEPPTADVQFVVLAQAVLDVGESGSDAVLVPLESRKVDGVGEVRRQELVALGFQACTVRREVGELLIAASRSLVERGVDFGGEVPVVVFADRDARVGVFDQALRNLDGHRSAGAGSPF</sequence>
<protein>
    <submittedName>
        <fullName evidence="1">Uncharacterized protein</fullName>
    </submittedName>
</protein>
<gene>
    <name evidence="1" type="ORF">WDU93_12945</name>
</gene>
<proteinExistence type="predicted"/>
<accession>A0ABU8LQK0</accession>
<comment type="caution">
    <text evidence="1">The sequence shown here is derived from an EMBL/GenBank/DDBJ whole genome shotgun (WGS) entry which is preliminary data.</text>
</comment>
<dbReference type="Proteomes" id="UP001366085">
    <property type="component" value="Unassembled WGS sequence"/>
</dbReference>
<evidence type="ECO:0000313" key="2">
    <source>
        <dbReference type="Proteomes" id="UP001366085"/>
    </source>
</evidence>
<dbReference type="EMBL" id="JBBDGN010000014">
    <property type="protein sequence ID" value="MEJ1092592.1"/>
    <property type="molecule type" value="Genomic_DNA"/>
</dbReference>
<reference evidence="1 2" key="1">
    <citation type="submission" date="2024-02" db="EMBL/GenBank/DDBJ databases">
        <authorList>
            <person name="Saticioglu I.B."/>
        </authorList>
    </citation>
    <scope>NUCLEOTIDE SEQUENCE [LARGE SCALE GENOMIC DNA]</scope>
    <source>
        <strain evidence="1 2">Mu-43</strain>
    </source>
</reference>
<organism evidence="1 2">
    <name type="scientific">Microbacterium istanbulense</name>
    <dbReference type="NCBI Taxonomy" id="3122049"/>
    <lineage>
        <taxon>Bacteria</taxon>
        <taxon>Bacillati</taxon>
        <taxon>Actinomycetota</taxon>
        <taxon>Actinomycetes</taxon>
        <taxon>Micrococcales</taxon>
        <taxon>Microbacteriaceae</taxon>
        <taxon>Microbacterium</taxon>
    </lineage>
</organism>
<keyword evidence="2" id="KW-1185">Reference proteome</keyword>
<dbReference type="RefSeq" id="WP_337321294.1">
    <property type="nucleotide sequence ID" value="NZ_JBBDGN010000014.1"/>
</dbReference>